<proteinExistence type="predicted"/>
<keyword evidence="3" id="KW-1185">Reference proteome</keyword>
<dbReference type="Gene3D" id="3.30.200.20">
    <property type="entry name" value="Phosphorylase Kinase, domain 1"/>
    <property type="match status" value="1"/>
</dbReference>
<feature type="domain" description="Aminoglycoside phosphotransferase" evidence="1">
    <location>
        <begin position="79"/>
        <end position="280"/>
    </location>
</feature>
<dbReference type="InterPro" id="IPR011009">
    <property type="entry name" value="Kinase-like_dom_sf"/>
</dbReference>
<dbReference type="Proteomes" id="UP000622547">
    <property type="component" value="Unassembled WGS sequence"/>
</dbReference>
<comment type="caution">
    <text evidence="2">The sequence shown here is derived from an EMBL/GenBank/DDBJ whole genome shotgun (WGS) entry which is preliminary data.</text>
</comment>
<evidence type="ECO:0000313" key="3">
    <source>
        <dbReference type="Proteomes" id="UP000622547"/>
    </source>
</evidence>
<dbReference type="AlphaFoldDB" id="A0A8J3U9M7"/>
<name>A0A8J3U9M7_9ACTN</name>
<dbReference type="Pfam" id="PF01636">
    <property type="entry name" value="APH"/>
    <property type="match status" value="1"/>
</dbReference>
<accession>A0A8J3U9M7</accession>
<protein>
    <recommendedName>
        <fullName evidence="1">Aminoglycoside phosphotransferase domain-containing protein</fullName>
    </recommendedName>
</protein>
<gene>
    <name evidence="2" type="ORF">Pph01_46150</name>
</gene>
<dbReference type="Gene3D" id="1.20.58.840">
    <property type="match status" value="1"/>
</dbReference>
<dbReference type="InterPro" id="IPR002575">
    <property type="entry name" value="Aminoglycoside_PTrfase"/>
</dbReference>
<evidence type="ECO:0000259" key="1">
    <source>
        <dbReference type="Pfam" id="PF01636"/>
    </source>
</evidence>
<dbReference type="Gene3D" id="1.10.510.10">
    <property type="entry name" value="Transferase(Phosphotransferase) domain 1"/>
    <property type="match status" value="1"/>
</dbReference>
<organism evidence="2 3">
    <name type="scientific">Planotetraspora phitsanulokensis</name>
    <dbReference type="NCBI Taxonomy" id="575192"/>
    <lineage>
        <taxon>Bacteria</taxon>
        <taxon>Bacillati</taxon>
        <taxon>Actinomycetota</taxon>
        <taxon>Actinomycetes</taxon>
        <taxon>Streptosporangiales</taxon>
        <taxon>Streptosporangiaceae</taxon>
        <taxon>Planotetraspora</taxon>
    </lineage>
</organism>
<reference evidence="2 3" key="1">
    <citation type="submission" date="2021-01" db="EMBL/GenBank/DDBJ databases">
        <title>Whole genome shotgun sequence of Planotetraspora phitsanulokensis NBRC 104273.</title>
        <authorList>
            <person name="Komaki H."/>
            <person name="Tamura T."/>
        </authorList>
    </citation>
    <scope>NUCLEOTIDE SEQUENCE [LARGE SCALE GENOMIC DNA]</scope>
    <source>
        <strain evidence="2 3">NBRC 104273</strain>
    </source>
</reference>
<dbReference type="RefSeq" id="WP_204075195.1">
    <property type="nucleotide sequence ID" value="NZ_BAABHI010000032.1"/>
</dbReference>
<dbReference type="SUPFAM" id="SSF56112">
    <property type="entry name" value="Protein kinase-like (PK-like)"/>
    <property type="match status" value="1"/>
</dbReference>
<sequence>MRDRPAGLAEAELMVALTEGWGIEPHSVEYLPVGAGSYHWSVLDRRGTASFVKVDDLGVDVAGRDEAFDRLGRSFATALALHRDAGLDFVLAPVATATDAPVMRLTSRYALSVYPMVAGAAGDFGAHRPEDRVEVVDLLAELHEATPIVADTASRADLVLPGRDRLEEALRDLDREWTGGPHAEPARELLSVHGGRVRRWLADFDRRVDQVRNTAAAWVVTHGEPHPGNVMRTPAGVRLIDWDTVQIAPPERDLWMLTPALARMLGDDPAGDADDVIARYTRATGRTVTSAGLALYPLWWRLADIAVFVDELRRPHGTGEDIAASLTYLSGYLESSRD</sequence>
<evidence type="ECO:0000313" key="2">
    <source>
        <dbReference type="EMBL" id="GII39612.1"/>
    </source>
</evidence>
<dbReference type="EMBL" id="BOOP01000021">
    <property type="protein sequence ID" value="GII39612.1"/>
    <property type="molecule type" value="Genomic_DNA"/>
</dbReference>